<accession>A0A1U9NMW9</accession>
<sequence>MSCEIPDKQRAVLLEGPDELKFVIDKDVPDVGPFQILCKVEAVGLCFSDLKLLKQFDNHARKSEIRAGIDEDALKSIPSYVPGSEPTVPGHELVVRICKKGDEVKTVELDGRYLVQTDYRWLKTAQSNAALGYNFEGGLQEYVLMDERVITSPEGQSMLIPASPEKSASAIALVEPWACVEDAYAVHERTGIKEGGKMLVVADEAIDCSVLKSLFARFGKPAKIDWVGPECEFDSIGVEIEALAGMDHAGVEAYDDVIYYGSSPETAEGLFEKVAAAGLLNIVQCGGRFGRKITLPVGRTHYGGIRIIGTTGDDPAESMTVIPEIGEIRKGDKINVVGAGGPMGVMHVIRNICQGVPEVEVYASDLDRSRLESLEKLAGPMAEDNGVGYAHFCPDDELARTEFDYTSIMAPVPALVEAAVKNSAQNGIINIFAGIPATVMGQIDLDVYIAKGLYFIGTSGSTIDDMKTVLSKVESGSLDTDVSVAAIAGLEAAIEGIRAVENRSIAGKILVYPQCKGLEMIKLKDLATKLPRVAEALENGVWTRQAEKALIEEMGS</sequence>
<dbReference type="InterPro" id="IPR036291">
    <property type="entry name" value="NAD(P)-bd_dom_sf"/>
</dbReference>
<dbReference type="InterPro" id="IPR013154">
    <property type="entry name" value="ADH-like_N"/>
</dbReference>
<dbReference type="STRING" id="1936003.STSP2_02438"/>
<dbReference type="KEGG" id="alus:STSP2_02438"/>
<evidence type="ECO:0000313" key="3">
    <source>
        <dbReference type="EMBL" id="AQT69249.1"/>
    </source>
</evidence>
<dbReference type="Gene3D" id="3.40.50.720">
    <property type="entry name" value="NAD(P)-binding Rossmann-like Domain"/>
    <property type="match status" value="1"/>
</dbReference>
<dbReference type="Proteomes" id="UP000189674">
    <property type="component" value="Chromosome"/>
</dbReference>
<evidence type="ECO:0000313" key="4">
    <source>
        <dbReference type="Proteomes" id="UP000189674"/>
    </source>
</evidence>
<dbReference type="Pfam" id="PF08240">
    <property type="entry name" value="ADH_N"/>
    <property type="match status" value="1"/>
</dbReference>
<keyword evidence="4" id="KW-1185">Reference proteome</keyword>
<dbReference type="AlphaFoldDB" id="A0A1U9NMW9"/>
<protein>
    <submittedName>
        <fullName evidence="3">L-threonine 3-dehydrogenase</fullName>
    </submittedName>
</protein>
<dbReference type="InterPro" id="IPR050129">
    <property type="entry name" value="Zn_alcohol_dh"/>
</dbReference>
<organism evidence="3 4">
    <name type="scientific">Anaerohalosphaera lusitana</name>
    <dbReference type="NCBI Taxonomy" id="1936003"/>
    <lineage>
        <taxon>Bacteria</taxon>
        <taxon>Pseudomonadati</taxon>
        <taxon>Planctomycetota</taxon>
        <taxon>Phycisphaerae</taxon>
        <taxon>Sedimentisphaerales</taxon>
        <taxon>Anaerohalosphaeraceae</taxon>
        <taxon>Anaerohalosphaera</taxon>
    </lineage>
</organism>
<dbReference type="SUPFAM" id="SSF50129">
    <property type="entry name" value="GroES-like"/>
    <property type="match status" value="1"/>
</dbReference>
<dbReference type="EMBL" id="CP019791">
    <property type="protein sequence ID" value="AQT69249.1"/>
    <property type="molecule type" value="Genomic_DNA"/>
</dbReference>
<evidence type="ECO:0000256" key="1">
    <source>
        <dbReference type="ARBA" id="ARBA00023002"/>
    </source>
</evidence>
<dbReference type="OrthoDB" id="9770238at2"/>
<keyword evidence="1" id="KW-0560">Oxidoreductase</keyword>
<proteinExistence type="predicted"/>
<name>A0A1U9NMW9_9BACT</name>
<dbReference type="RefSeq" id="WP_146662883.1">
    <property type="nucleotide sequence ID" value="NZ_CP019791.1"/>
</dbReference>
<dbReference type="SUPFAM" id="SSF51735">
    <property type="entry name" value="NAD(P)-binding Rossmann-fold domains"/>
    <property type="match status" value="1"/>
</dbReference>
<evidence type="ECO:0000259" key="2">
    <source>
        <dbReference type="Pfam" id="PF08240"/>
    </source>
</evidence>
<gene>
    <name evidence="3" type="ORF">STSP2_02438</name>
</gene>
<feature type="domain" description="Alcohol dehydrogenase-like N-terminal" evidence="2">
    <location>
        <begin position="33"/>
        <end position="150"/>
    </location>
</feature>
<dbReference type="GO" id="GO:0016491">
    <property type="term" value="F:oxidoreductase activity"/>
    <property type="evidence" value="ECO:0007669"/>
    <property type="project" value="UniProtKB-KW"/>
</dbReference>
<dbReference type="PANTHER" id="PTHR43401:SF2">
    <property type="entry name" value="L-THREONINE 3-DEHYDROGENASE"/>
    <property type="match status" value="1"/>
</dbReference>
<dbReference type="PANTHER" id="PTHR43401">
    <property type="entry name" value="L-THREONINE 3-DEHYDROGENASE"/>
    <property type="match status" value="1"/>
</dbReference>
<dbReference type="Gene3D" id="3.90.180.10">
    <property type="entry name" value="Medium-chain alcohol dehydrogenases, catalytic domain"/>
    <property type="match status" value="2"/>
</dbReference>
<dbReference type="InterPro" id="IPR011032">
    <property type="entry name" value="GroES-like_sf"/>
</dbReference>
<reference evidence="4" key="1">
    <citation type="submission" date="2017-02" db="EMBL/GenBank/DDBJ databases">
        <title>Comparative genomics and description of representatives of a novel lineage of planctomycetes thriving in anoxic sediments.</title>
        <authorList>
            <person name="Spring S."/>
            <person name="Bunk B."/>
            <person name="Sproer C."/>
        </authorList>
    </citation>
    <scope>NUCLEOTIDE SEQUENCE [LARGE SCALE GENOMIC DNA]</scope>
    <source>
        <strain evidence="4">ST-NAGAB-D1</strain>
    </source>
</reference>